<evidence type="ECO:0000313" key="2">
    <source>
        <dbReference type="EMBL" id="MFH4980245.1"/>
    </source>
</evidence>
<keyword evidence="3" id="KW-1185">Reference proteome</keyword>
<evidence type="ECO:0000256" key="1">
    <source>
        <dbReference type="SAM" id="SignalP"/>
    </source>
</evidence>
<protein>
    <submittedName>
        <fullName evidence="2">Uncharacterized protein</fullName>
    </submittedName>
</protein>
<sequence length="147" mass="16303">MSSFSTIFLNLLLLFSVLRTSFTLMCYSCDGELSCNQPELIKCTKKYEECFVVAKGYSSKGNGLRKGCTATCDHSNIAGNLCRTCDTDYCNGKKGLGVPFERPEKAHSRRPIGPRKTTATVYYSAFDLISKVAIFVPIHFLLLFALS</sequence>
<proteinExistence type="predicted"/>
<organism evidence="2 3">
    <name type="scientific">Gnathostoma spinigerum</name>
    <dbReference type="NCBI Taxonomy" id="75299"/>
    <lineage>
        <taxon>Eukaryota</taxon>
        <taxon>Metazoa</taxon>
        <taxon>Ecdysozoa</taxon>
        <taxon>Nematoda</taxon>
        <taxon>Chromadorea</taxon>
        <taxon>Rhabditida</taxon>
        <taxon>Spirurina</taxon>
        <taxon>Gnathostomatomorpha</taxon>
        <taxon>Gnathostomatoidea</taxon>
        <taxon>Gnathostomatidae</taxon>
        <taxon>Gnathostoma</taxon>
    </lineage>
</organism>
<keyword evidence="1" id="KW-0732">Signal</keyword>
<dbReference type="EMBL" id="JBGFUD010005275">
    <property type="protein sequence ID" value="MFH4980245.1"/>
    <property type="molecule type" value="Genomic_DNA"/>
</dbReference>
<dbReference type="Proteomes" id="UP001608902">
    <property type="component" value="Unassembled WGS sequence"/>
</dbReference>
<comment type="caution">
    <text evidence="2">The sequence shown here is derived from an EMBL/GenBank/DDBJ whole genome shotgun (WGS) entry which is preliminary data.</text>
</comment>
<dbReference type="SUPFAM" id="SSF57302">
    <property type="entry name" value="Snake toxin-like"/>
    <property type="match status" value="1"/>
</dbReference>
<dbReference type="AlphaFoldDB" id="A0ABD6EL23"/>
<gene>
    <name evidence="2" type="ORF">AB6A40_006954</name>
</gene>
<accession>A0ABD6EL23</accession>
<dbReference type="InterPro" id="IPR045860">
    <property type="entry name" value="Snake_toxin-like_sf"/>
</dbReference>
<evidence type="ECO:0000313" key="3">
    <source>
        <dbReference type="Proteomes" id="UP001608902"/>
    </source>
</evidence>
<name>A0ABD6EL23_9BILA</name>
<feature type="signal peptide" evidence="1">
    <location>
        <begin position="1"/>
        <end position="23"/>
    </location>
</feature>
<feature type="chain" id="PRO_5044744149" evidence="1">
    <location>
        <begin position="24"/>
        <end position="147"/>
    </location>
</feature>
<reference evidence="2 3" key="1">
    <citation type="submission" date="2024-08" db="EMBL/GenBank/DDBJ databases">
        <title>Gnathostoma spinigerum genome.</title>
        <authorList>
            <person name="Gonzalez-Bertolin B."/>
            <person name="Monzon S."/>
            <person name="Zaballos A."/>
            <person name="Jimenez P."/>
            <person name="Dekumyoy P."/>
            <person name="Varona S."/>
            <person name="Cuesta I."/>
            <person name="Sumanam S."/>
            <person name="Adisakwattana P."/>
            <person name="Gasser R.B."/>
            <person name="Hernandez-Gonzalez A."/>
            <person name="Young N.D."/>
            <person name="Perteguer M.J."/>
        </authorList>
    </citation>
    <scope>NUCLEOTIDE SEQUENCE [LARGE SCALE GENOMIC DNA]</scope>
    <source>
        <strain evidence="2">AL3</strain>
        <tissue evidence="2">Liver</tissue>
    </source>
</reference>